<keyword evidence="4" id="KW-1185">Reference proteome</keyword>
<comment type="caution">
    <text evidence="3">The sequence shown here is derived from an EMBL/GenBank/DDBJ whole genome shotgun (WGS) entry which is preliminary data.</text>
</comment>
<keyword evidence="2" id="KW-0472">Membrane</keyword>
<dbReference type="Proteomes" id="UP000774617">
    <property type="component" value="Unassembled WGS sequence"/>
</dbReference>
<dbReference type="EMBL" id="JAGTJR010000001">
    <property type="protein sequence ID" value="KAH7064956.1"/>
    <property type="molecule type" value="Genomic_DNA"/>
</dbReference>
<evidence type="ECO:0000256" key="2">
    <source>
        <dbReference type="SAM" id="Phobius"/>
    </source>
</evidence>
<evidence type="ECO:0000313" key="3">
    <source>
        <dbReference type="EMBL" id="KAH7064956.1"/>
    </source>
</evidence>
<evidence type="ECO:0008006" key="5">
    <source>
        <dbReference type="Google" id="ProtNLM"/>
    </source>
</evidence>
<evidence type="ECO:0000313" key="4">
    <source>
        <dbReference type="Proteomes" id="UP000774617"/>
    </source>
</evidence>
<gene>
    <name evidence="3" type="ORF">B0J12DRAFT_706659</name>
</gene>
<proteinExistence type="predicted"/>
<accession>A0ABQ8GUL6</accession>
<feature type="transmembrane region" description="Helical" evidence="2">
    <location>
        <begin position="7"/>
        <end position="24"/>
    </location>
</feature>
<evidence type="ECO:0000256" key="1">
    <source>
        <dbReference type="SAM" id="MobiDB-lite"/>
    </source>
</evidence>
<sequence>MLVARKHLQLLSALFFTCCILVYYRELFHPYVYRSPPEPAAPEHVNWDGPANATLGFGAVIVVSGPGSPRRAKIIQASNVTEISLTIPEQPEWTDQHLQNFTNAMKWGGRDTGRGSALAWLSHDHALKWFLNSGLETALILEDDVDWDIHLRTIQIPQTAGAIRELLMGPSYYGNLSAWDMIWIGHCGDWFNKLEDGIGPGFQEPATLASLPHKIFSDSSLPDRENLHPFTKDLLTALELPEKTRTVHKSIWPLCTFAYGITRRGAARIIEEIAPIDRPEQPHYDEALWHGCRVRGLECYTVNPELMHHMPGDSIIAQEDSREIIYLPPVDAKGLDQCKARGETSNIECGFWSGDFEFDNEEKLQLLREEVGRKGRCLKPNREQGPTQQPQEPPVADNSAFTTPVLVGGE</sequence>
<keyword evidence="2" id="KW-1133">Transmembrane helix</keyword>
<feature type="region of interest" description="Disordered" evidence="1">
    <location>
        <begin position="375"/>
        <end position="410"/>
    </location>
</feature>
<keyword evidence="2" id="KW-0812">Transmembrane</keyword>
<protein>
    <recommendedName>
        <fullName evidence="5">Glycosyl transferase family 25</fullName>
    </recommendedName>
</protein>
<organism evidence="3 4">
    <name type="scientific">Macrophomina phaseolina</name>
    <dbReference type="NCBI Taxonomy" id="35725"/>
    <lineage>
        <taxon>Eukaryota</taxon>
        <taxon>Fungi</taxon>
        <taxon>Dikarya</taxon>
        <taxon>Ascomycota</taxon>
        <taxon>Pezizomycotina</taxon>
        <taxon>Dothideomycetes</taxon>
        <taxon>Dothideomycetes incertae sedis</taxon>
        <taxon>Botryosphaeriales</taxon>
        <taxon>Botryosphaeriaceae</taxon>
        <taxon>Macrophomina</taxon>
    </lineage>
</organism>
<reference evidence="3 4" key="1">
    <citation type="journal article" date="2021" name="Nat. Commun.">
        <title>Genetic determinants of endophytism in the Arabidopsis root mycobiome.</title>
        <authorList>
            <person name="Mesny F."/>
            <person name="Miyauchi S."/>
            <person name="Thiergart T."/>
            <person name="Pickel B."/>
            <person name="Atanasova L."/>
            <person name="Karlsson M."/>
            <person name="Huettel B."/>
            <person name="Barry K.W."/>
            <person name="Haridas S."/>
            <person name="Chen C."/>
            <person name="Bauer D."/>
            <person name="Andreopoulos W."/>
            <person name="Pangilinan J."/>
            <person name="LaButti K."/>
            <person name="Riley R."/>
            <person name="Lipzen A."/>
            <person name="Clum A."/>
            <person name="Drula E."/>
            <person name="Henrissat B."/>
            <person name="Kohler A."/>
            <person name="Grigoriev I.V."/>
            <person name="Martin F.M."/>
            <person name="Hacquard S."/>
        </authorList>
    </citation>
    <scope>NUCLEOTIDE SEQUENCE [LARGE SCALE GENOMIC DNA]</scope>
    <source>
        <strain evidence="3 4">MPI-SDFR-AT-0080</strain>
    </source>
</reference>
<name>A0ABQ8GUL6_9PEZI</name>